<gene>
    <name evidence="1" type="ORF">BDN72DRAFT_739887</name>
</gene>
<keyword evidence="2" id="KW-1185">Reference proteome</keyword>
<feature type="non-terminal residue" evidence="1">
    <location>
        <position position="152"/>
    </location>
</feature>
<proteinExistence type="predicted"/>
<evidence type="ECO:0000313" key="1">
    <source>
        <dbReference type="EMBL" id="TFK59639.1"/>
    </source>
</evidence>
<dbReference type="EMBL" id="ML208927">
    <property type="protein sequence ID" value="TFK59639.1"/>
    <property type="molecule type" value="Genomic_DNA"/>
</dbReference>
<accession>A0ACD3A2M7</accession>
<sequence length="152" mass="17025">MVSCQLLYQIHKALCLAKGNTDMFGGINIIFAGDFAQLAPVGGTCLYRPRGQDPSDGGTQRGQEAVQGRLLWLSINTVVQLTESMRQCGAENVRFLSLLRRLRVGHVIADPEWQKAPVIVSHNNQKDAMNEEYAKRFADETGQTLHWYYAQD</sequence>
<evidence type="ECO:0000313" key="2">
    <source>
        <dbReference type="Proteomes" id="UP000308600"/>
    </source>
</evidence>
<dbReference type="Proteomes" id="UP000308600">
    <property type="component" value="Unassembled WGS sequence"/>
</dbReference>
<reference evidence="1 2" key="1">
    <citation type="journal article" date="2019" name="Nat. Ecol. Evol.">
        <title>Megaphylogeny resolves global patterns of mushroom evolution.</title>
        <authorList>
            <person name="Varga T."/>
            <person name="Krizsan K."/>
            <person name="Foldi C."/>
            <person name="Dima B."/>
            <person name="Sanchez-Garcia M."/>
            <person name="Sanchez-Ramirez S."/>
            <person name="Szollosi G.J."/>
            <person name="Szarkandi J.G."/>
            <person name="Papp V."/>
            <person name="Albert L."/>
            <person name="Andreopoulos W."/>
            <person name="Angelini C."/>
            <person name="Antonin V."/>
            <person name="Barry K.W."/>
            <person name="Bougher N.L."/>
            <person name="Buchanan P."/>
            <person name="Buyck B."/>
            <person name="Bense V."/>
            <person name="Catcheside P."/>
            <person name="Chovatia M."/>
            <person name="Cooper J."/>
            <person name="Damon W."/>
            <person name="Desjardin D."/>
            <person name="Finy P."/>
            <person name="Geml J."/>
            <person name="Haridas S."/>
            <person name="Hughes K."/>
            <person name="Justo A."/>
            <person name="Karasinski D."/>
            <person name="Kautmanova I."/>
            <person name="Kiss B."/>
            <person name="Kocsube S."/>
            <person name="Kotiranta H."/>
            <person name="LaButti K.M."/>
            <person name="Lechner B.E."/>
            <person name="Liimatainen K."/>
            <person name="Lipzen A."/>
            <person name="Lukacs Z."/>
            <person name="Mihaltcheva S."/>
            <person name="Morgado L.N."/>
            <person name="Niskanen T."/>
            <person name="Noordeloos M.E."/>
            <person name="Ohm R.A."/>
            <person name="Ortiz-Santana B."/>
            <person name="Ovrebo C."/>
            <person name="Racz N."/>
            <person name="Riley R."/>
            <person name="Savchenko A."/>
            <person name="Shiryaev A."/>
            <person name="Soop K."/>
            <person name="Spirin V."/>
            <person name="Szebenyi C."/>
            <person name="Tomsovsky M."/>
            <person name="Tulloss R.E."/>
            <person name="Uehling J."/>
            <person name="Grigoriev I.V."/>
            <person name="Vagvolgyi C."/>
            <person name="Papp T."/>
            <person name="Martin F.M."/>
            <person name="Miettinen O."/>
            <person name="Hibbett D.S."/>
            <person name="Nagy L.G."/>
        </authorList>
    </citation>
    <scope>NUCLEOTIDE SEQUENCE [LARGE SCALE GENOMIC DNA]</scope>
    <source>
        <strain evidence="1 2">NL-1719</strain>
    </source>
</reference>
<name>A0ACD3A2M7_9AGAR</name>
<protein>
    <submittedName>
        <fullName evidence="1">Uncharacterized protein</fullName>
    </submittedName>
</protein>
<organism evidence="1 2">
    <name type="scientific">Pluteus cervinus</name>
    <dbReference type="NCBI Taxonomy" id="181527"/>
    <lineage>
        <taxon>Eukaryota</taxon>
        <taxon>Fungi</taxon>
        <taxon>Dikarya</taxon>
        <taxon>Basidiomycota</taxon>
        <taxon>Agaricomycotina</taxon>
        <taxon>Agaricomycetes</taxon>
        <taxon>Agaricomycetidae</taxon>
        <taxon>Agaricales</taxon>
        <taxon>Pluteineae</taxon>
        <taxon>Pluteaceae</taxon>
        <taxon>Pluteus</taxon>
    </lineage>
</organism>